<dbReference type="Gene3D" id="3.40.50.300">
    <property type="entry name" value="P-loop containing nucleotide triphosphate hydrolases"/>
    <property type="match status" value="1"/>
</dbReference>
<dbReference type="GO" id="GO:0005525">
    <property type="term" value="F:GTP binding"/>
    <property type="evidence" value="ECO:0007669"/>
    <property type="project" value="UniProtKB-KW"/>
</dbReference>
<dbReference type="EMBL" id="FRBY01000008">
    <property type="protein sequence ID" value="SHM91483.1"/>
    <property type="molecule type" value="Genomic_DNA"/>
</dbReference>
<keyword evidence="1" id="KW-0547">Nucleotide-binding</keyword>
<name>A0A1M7MKD6_9FLAO</name>
<accession>A0A1M7MKD6</accession>
<dbReference type="STRING" id="29534.SAMN05444366_4555"/>
<feature type="domain" description="IRG-type G" evidence="4">
    <location>
        <begin position="27"/>
        <end position="197"/>
    </location>
</feature>
<evidence type="ECO:0000256" key="1">
    <source>
        <dbReference type="ARBA" id="ARBA00022741"/>
    </source>
</evidence>
<dbReference type="InterPro" id="IPR027417">
    <property type="entry name" value="P-loop_NTPase"/>
</dbReference>
<gene>
    <name evidence="5" type="ORF">SAMN05444366_4555</name>
</gene>
<dbReference type="GO" id="GO:0051301">
    <property type="term" value="P:cell division"/>
    <property type="evidence" value="ECO:0007669"/>
    <property type="project" value="UniProtKB-KW"/>
</dbReference>
<keyword evidence="5" id="KW-0132">Cell division</keyword>
<evidence type="ECO:0000259" key="4">
    <source>
        <dbReference type="PROSITE" id="PS51716"/>
    </source>
</evidence>
<evidence type="ECO:0000313" key="6">
    <source>
        <dbReference type="Proteomes" id="UP000184121"/>
    </source>
</evidence>
<evidence type="ECO:0000256" key="2">
    <source>
        <dbReference type="ARBA" id="ARBA00022801"/>
    </source>
</evidence>
<dbReference type="OrthoDB" id="9255830at2"/>
<dbReference type="PANTHER" id="PTHR32341">
    <property type="entry name" value="INTERFERON-INDUCIBLE GTPASE"/>
    <property type="match status" value="1"/>
</dbReference>
<keyword evidence="6" id="KW-1185">Reference proteome</keyword>
<dbReference type="GO" id="GO:0016787">
    <property type="term" value="F:hydrolase activity"/>
    <property type="evidence" value="ECO:0007669"/>
    <property type="project" value="UniProtKB-KW"/>
</dbReference>
<keyword evidence="3" id="KW-0342">GTP-binding</keyword>
<dbReference type="RefSeq" id="WP_072976126.1">
    <property type="nucleotide sequence ID" value="NZ_FRBY01000008.1"/>
</dbReference>
<proteinExistence type="predicted"/>
<dbReference type="PANTHER" id="PTHR32341:SF10">
    <property type="entry name" value="INTERFERON-INDUCIBLE GTPASE 5"/>
    <property type="match status" value="1"/>
</dbReference>
<reference evidence="6" key="1">
    <citation type="submission" date="2016-11" db="EMBL/GenBank/DDBJ databases">
        <authorList>
            <person name="Varghese N."/>
            <person name="Submissions S."/>
        </authorList>
    </citation>
    <scope>NUCLEOTIDE SEQUENCE [LARGE SCALE GENOMIC DNA]</scope>
    <source>
        <strain evidence="6">DSM 1811</strain>
    </source>
</reference>
<sequence length="371" mass="41160">METVFGTQEITTIIENLKKEYDAMKNATVNIAISGQSGAGKSSLINAIVGRKVADVGITETTLHIKKYTSNGIHFSDLPGCGTEKFPVKSYLEICNLESFDAVVVVTANRFYENDIWLIKEMIRIGRPVYVVRTKMDESIRNGKHDDNLTEYEVFEKVKNDIISNIGNIEIKGIYLTSSREPLKMDLSKLLIDIEQNLTGIKKQRFMADVAPLNEQILKEKSILARKAVSYGAYSAAANGINPIPGLDISLDIAILLTMSKEIQKIYGLDEKSITELSRRMGNNANFTIIKTKAAQYAAKFVAREGIMMLLKRLAVNIGSKEVLKYIPFVGQIAAAGIGYKMTDSFGSDLIEDSEALVREILIKSQAEITR</sequence>
<evidence type="ECO:0000256" key="3">
    <source>
        <dbReference type="ARBA" id="ARBA00023134"/>
    </source>
</evidence>
<keyword evidence="5" id="KW-0131">Cell cycle</keyword>
<dbReference type="PROSITE" id="PS51716">
    <property type="entry name" value="G_IRG"/>
    <property type="match status" value="1"/>
</dbReference>
<dbReference type="AlphaFoldDB" id="A0A1M7MKD6"/>
<evidence type="ECO:0000313" key="5">
    <source>
        <dbReference type="EMBL" id="SHM91483.1"/>
    </source>
</evidence>
<dbReference type="Pfam" id="PF05049">
    <property type="entry name" value="IIGP"/>
    <property type="match status" value="1"/>
</dbReference>
<organism evidence="5 6">
    <name type="scientific">Flavobacterium saccharophilum</name>
    <dbReference type="NCBI Taxonomy" id="29534"/>
    <lineage>
        <taxon>Bacteria</taxon>
        <taxon>Pseudomonadati</taxon>
        <taxon>Bacteroidota</taxon>
        <taxon>Flavobacteriia</taxon>
        <taxon>Flavobacteriales</taxon>
        <taxon>Flavobacteriaceae</taxon>
        <taxon>Flavobacterium</taxon>
    </lineage>
</organism>
<dbReference type="InterPro" id="IPR051515">
    <property type="entry name" value="IRG"/>
</dbReference>
<keyword evidence="2" id="KW-0378">Hydrolase</keyword>
<dbReference type="InterPro" id="IPR007743">
    <property type="entry name" value="Immunity-related_GTPase-like"/>
</dbReference>
<dbReference type="InterPro" id="IPR030385">
    <property type="entry name" value="G_IRG_dom"/>
</dbReference>
<dbReference type="Proteomes" id="UP000184121">
    <property type="component" value="Unassembled WGS sequence"/>
</dbReference>
<dbReference type="GO" id="GO:0016020">
    <property type="term" value="C:membrane"/>
    <property type="evidence" value="ECO:0007669"/>
    <property type="project" value="InterPro"/>
</dbReference>
<protein>
    <submittedName>
        <fullName evidence="5">GTP-binding protein EngB required for normal cell division</fullName>
    </submittedName>
</protein>
<dbReference type="SUPFAM" id="SSF52540">
    <property type="entry name" value="P-loop containing nucleoside triphosphate hydrolases"/>
    <property type="match status" value="1"/>
</dbReference>